<feature type="binding site" evidence="3">
    <location>
        <begin position="463"/>
        <end position="464"/>
    </location>
    <ligand>
        <name>FAD</name>
        <dbReference type="ChEBI" id="CHEBI:57692"/>
    </ligand>
</feature>
<evidence type="ECO:0000259" key="6">
    <source>
        <dbReference type="PROSITE" id="PS00623"/>
    </source>
</evidence>
<dbReference type="PROSITE" id="PS00624">
    <property type="entry name" value="GMC_OXRED_2"/>
    <property type="match status" value="1"/>
</dbReference>
<protein>
    <recommendedName>
        <fullName evidence="6 7">Glucose-methanol-choline oxidoreductase N-terminal domain-containing protein</fullName>
    </recommendedName>
</protein>
<feature type="domain" description="Glucose-methanol-choline oxidoreductase N-terminal" evidence="6">
    <location>
        <begin position="76"/>
        <end position="99"/>
    </location>
</feature>
<gene>
    <name evidence="8" type="ORF">VNI00_013225</name>
</gene>
<dbReference type="PIRSF" id="PIRSF000137">
    <property type="entry name" value="Alcohol_oxidase"/>
    <property type="match status" value="1"/>
</dbReference>
<comment type="cofactor">
    <cofactor evidence="1 3">
        <name>FAD</name>
        <dbReference type="ChEBI" id="CHEBI:57692"/>
    </cofactor>
</comment>
<dbReference type="Gene3D" id="3.30.560.10">
    <property type="entry name" value="Glucose Oxidase, domain 3"/>
    <property type="match status" value="1"/>
</dbReference>
<evidence type="ECO:0000256" key="4">
    <source>
        <dbReference type="RuleBase" id="RU003968"/>
    </source>
</evidence>
<dbReference type="Gene3D" id="3.50.50.60">
    <property type="entry name" value="FAD/NAD(P)-binding domain"/>
    <property type="match status" value="2"/>
</dbReference>
<dbReference type="InterPro" id="IPR007867">
    <property type="entry name" value="GMC_OxRtase_C"/>
</dbReference>
<dbReference type="Pfam" id="PF05199">
    <property type="entry name" value="GMC_oxred_C"/>
    <property type="match status" value="1"/>
</dbReference>
<keyword evidence="3 4" id="KW-0274">FAD</keyword>
<evidence type="ECO:0000313" key="9">
    <source>
        <dbReference type="Proteomes" id="UP001383192"/>
    </source>
</evidence>
<comment type="caution">
    <text evidence="8">The sequence shown here is derived from an EMBL/GenBank/DDBJ whole genome shotgun (WGS) entry which is preliminary data.</text>
</comment>
<keyword evidence="4" id="KW-0285">Flavoprotein</keyword>
<dbReference type="InterPro" id="IPR000172">
    <property type="entry name" value="GMC_OxRdtase_N"/>
</dbReference>
<evidence type="ECO:0000256" key="1">
    <source>
        <dbReference type="ARBA" id="ARBA00001974"/>
    </source>
</evidence>
<evidence type="ECO:0000313" key="8">
    <source>
        <dbReference type="EMBL" id="KAK7032266.1"/>
    </source>
</evidence>
<evidence type="ECO:0000259" key="7">
    <source>
        <dbReference type="PROSITE" id="PS00624"/>
    </source>
</evidence>
<comment type="similarity">
    <text evidence="2 4">Belongs to the GMC oxidoreductase family.</text>
</comment>
<dbReference type="GO" id="GO:0016614">
    <property type="term" value="F:oxidoreductase activity, acting on CH-OH group of donors"/>
    <property type="evidence" value="ECO:0007669"/>
    <property type="project" value="InterPro"/>
</dbReference>
<dbReference type="AlphaFoldDB" id="A0AAW0BZI0"/>
<accession>A0AAW0BZI0</accession>
<organism evidence="8 9">
    <name type="scientific">Paramarasmius palmivorus</name>
    <dbReference type="NCBI Taxonomy" id="297713"/>
    <lineage>
        <taxon>Eukaryota</taxon>
        <taxon>Fungi</taxon>
        <taxon>Dikarya</taxon>
        <taxon>Basidiomycota</taxon>
        <taxon>Agaricomycotina</taxon>
        <taxon>Agaricomycetes</taxon>
        <taxon>Agaricomycetidae</taxon>
        <taxon>Agaricales</taxon>
        <taxon>Marasmiineae</taxon>
        <taxon>Marasmiaceae</taxon>
        <taxon>Paramarasmius</taxon>
    </lineage>
</organism>
<dbReference type="SUPFAM" id="SSF51905">
    <property type="entry name" value="FAD/NAD(P)-binding domain"/>
    <property type="match status" value="1"/>
</dbReference>
<proteinExistence type="inferred from homology"/>
<dbReference type="SUPFAM" id="SSF54373">
    <property type="entry name" value="FAD-linked reductases, C-terminal domain"/>
    <property type="match status" value="1"/>
</dbReference>
<name>A0AAW0BZI0_9AGAR</name>
<feature type="region of interest" description="Disordered" evidence="5">
    <location>
        <begin position="413"/>
        <end position="436"/>
    </location>
</feature>
<dbReference type="InterPro" id="IPR012132">
    <property type="entry name" value="GMC_OxRdtase"/>
</dbReference>
<dbReference type="InterPro" id="IPR036188">
    <property type="entry name" value="FAD/NAD-bd_sf"/>
</dbReference>
<keyword evidence="9" id="KW-1185">Reference proteome</keyword>
<evidence type="ECO:0000256" key="3">
    <source>
        <dbReference type="PIRSR" id="PIRSR000137-2"/>
    </source>
</evidence>
<evidence type="ECO:0000256" key="2">
    <source>
        <dbReference type="ARBA" id="ARBA00010790"/>
    </source>
</evidence>
<dbReference type="PANTHER" id="PTHR11552:SF78">
    <property type="entry name" value="GLUCOSE-METHANOL-CHOLINE OXIDOREDUCTASE N-TERMINAL DOMAIN-CONTAINING PROTEIN"/>
    <property type="match status" value="1"/>
</dbReference>
<dbReference type="Proteomes" id="UP001383192">
    <property type="component" value="Unassembled WGS sequence"/>
</dbReference>
<dbReference type="Pfam" id="PF00732">
    <property type="entry name" value="GMC_oxred_N"/>
    <property type="match status" value="2"/>
</dbReference>
<feature type="domain" description="Glucose-methanol-choline oxidoreductase N-terminal" evidence="7">
    <location>
        <begin position="202"/>
        <end position="216"/>
    </location>
</feature>
<dbReference type="PROSITE" id="PS00623">
    <property type="entry name" value="GMC_OXRED_1"/>
    <property type="match status" value="1"/>
</dbReference>
<sequence length="533" mass="58264">MRGTAACVTAGRLAAADPSLKILLLEAGPHVRDLAKHIQPGRYFNNLAISEQNLFTFHIGKPSKALNGRSAVVPTGRCVGGGSSVNFVMYTRASASDYDDWEKQGNPGWGSKVLIPLSNKAETFQVEGYTGHGTSGPIKISAGGIITNVGQELLDVATVYDKERGGDQAAGLEYTDDDVGRNQGVESVHRVTASRLVVLSAGAFGSPAILERSGIGSKELLQKLDIPVLVDLPGVGENYNDHNLVFNGYYASSESDTMDDIFRGTEEEIEPYVTQWQKGEKKGLMAHNGIDGGIKIRPNEKDLQEIGSTFKKRWEEFYLKSPDKPVMWAGVLCAYTGSDPNVPRGKYFSTGYYAEYPISTGRVHIKTAQDPYAPLDFEPGFLDDPADLHVLRWTYKHMREIARRMKHYRGEIPSHHPHFPTSSAAATGKRSGPDDMNAEHIVYTEEDNEAIDDFHRRTVETTWHSLGTCAMKPREKNGVVDPSLNVYGVRNLKVVDLSIAPSNVGANTYNTALVIGEKAAVVIARELGIKGVN</sequence>
<dbReference type="PANTHER" id="PTHR11552">
    <property type="entry name" value="GLUCOSE-METHANOL-CHOLINE GMC OXIDOREDUCTASE"/>
    <property type="match status" value="1"/>
</dbReference>
<dbReference type="EMBL" id="JAYKXP010000066">
    <property type="protein sequence ID" value="KAK7032266.1"/>
    <property type="molecule type" value="Genomic_DNA"/>
</dbReference>
<reference evidence="8 9" key="1">
    <citation type="submission" date="2024-01" db="EMBL/GenBank/DDBJ databases">
        <title>A draft genome for a cacao thread blight-causing isolate of Paramarasmius palmivorus.</title>
        <authorList>
            <person name="Baruah I.K."/>
            <person name="Bukari Y."/>
            <person name="Amoako-Attah I."/>
            <person name="Meinhardt L.W."/>
            <person name="Bailey B.A."/>
            <person name="Cohen S.P."/>
        </authorList>
    </citation>
    <scope>NUCLEOTIDE SEQUENCE [LARGE SCALE GENOMIC DNA]</scope>
    <source>
        <strain evidence="8 9">GH-12</strain>
    </source>
</reference>
<dbReference type="GO" id="GO:0050660">
    <property type="term" value="F:flavin adenine dinucleotide binding"/>
    <property type="evidence" value="ECO:0007669"/>
    <property type="project" value="InterPro"/>
</dbReference>
<evidence type="ECO:0000256" key="5">
    <source>
        <dbReference type="SAM" id="MobiDB-lite"/>
    </source>
</evidence>